<reference evidence="2" key="1">
    <citation type="submission" date="2022-10" db="EMBL/GenBank/DDBJ databases">
        <authorList>
            <person name="Byrne P K."/>
        </authorList>
    </citation>
    <scope>NUCLEOTIDE SEQUENCE</scope>
    <source>
        <strain evidence="2">CBS7001</strain>
    </source>
</reference>
<feature type="region of interest" description="Disordered" evidence="1">
    <location>
        <begin position="160"/>
        <end position="202"/>
    </location>
</feature>
<name>A0AA35NS19_SACUV</name>
<feature type="region of interest" description="Disordered" evidence="1">
    <location>
        <begin position="1"/>
        <end position="33"/>
    </location>
</feature>
<evidence type="ECO:0000313" key="3">
    <source>
        <dbReference type="Proteomes" id="UP001162090"/>
    </source>
</evidence>
<proteinExistence type="predicted"/>
<accession>A0AA35NS19</accession>
<feature type="compositionally biased region" description="Low complexity" evidence="1">
    <location>
        <begin position="186"/>
        <end position="202"/>
    </location>
</feature>
<dbReference type="Proteomes" id="UP001162090">
    <property type="component" value="Chromosome 9"/>
</dbReference>
<gene>
    <name evidence="2" type="primary">SUVC09G1820</name>
    <name evidence="2" type="ORF">SUVC_09G1820</name>
</gene>
<evidence type="ECO:0000313" key="2">
    <source>
        <dbReference type="EMBL" id="CAI4065447.1"/>
    </source>
</evidence>
<dbReference type="EMBL" id="OX365920">
    <property type="protein sequence ID" value="CAI4065447.1"/>
    <property type="molecule type" value="Genomic_DNA"/>
</dbReference>
<feature type="compositionally biased region" description="Low complexity" evidence="1">
    <location>
        <begin position="74"/>
        <end position="86"/>
    </location>
</feature>
<feature type="compositionally biased region" description="Low complexity" evidence="1">
    <location>
        <begin position="23"/>
        <end position="33"/>
    </location>
</feature>
<evidence type="ECO:0000256" key="1">
    <source>
        <dbReference type="SAM" id="MobiDB-lite"/>
    </source>
</evidence>
<sequence length="260" mass="27908">MDGTRCLLNVGLPDEPGPRSPGSAIDDLLPSLPDPSAALDVYTTRTQDGAGAASCSSLLLEDASSNDFDDDENNINSSSSMSQDLSRALEMSSLCSSPPAPAPAPARDRHRSSVSTISAILLHPGRSDDQDDETARSLSVPTEQEKPGFLAKASSIFFRRNSTPRDQHTQVGPGPRGSRPRPRALPPAASSRSAVKSAAADSLRQQQELEDGLYARVIANFRAIGWCSTSEIESVEYKRSLINAQWDKKISLLSHAQCYK</sequence>
<organism evidence="2 3">
    <name type="scientific">Saccharomyces uvarum</name>
    <name type="common">Yeast</name>
    <name type="synonym">Saccharomyces bayanus var. uvarum</name>
    <dbReference type="NCBI Taxonomy" id="230603"/>
    <lineage>
        <taxon>Eukaryota</taxon>
        <taxon>Fungi</taxon>
        <taxon>Dikarya</taxon>
        <taxon>Ascomycota</taxon>
        <taxon>Saccharomycotina</taxon>
        <taxon>Saccharomycetes</taxon>
        <taxon>Saccharomycetales</taxon>
        <taxon>Saccharomycetaceae</taxon>
        <taxon>Saccharomyces</taxon>
    </lineage>
</organism>
<protein>
    <submittedName>
        <fullName evidence="2">Uncharacterized protein</fullName>
    </submittedName>
</protein>
<feature type="region of interest" description="Disordered" evidence="1">
    <location>
        <begin position="63"/>
        <end position="146"/>
    </location>
</feature>
<dbReference type="AlphaFoldDB" id="A0AA35NS19"/>